<evidence type="ECO:0000256" key="1">
    <source>
        <dbReference type="SAM" id="Phobius"/>
    </source>
</evidence>
<keyword evidence="1" id="KW-0472">Membrane</keyword>
<dbReference type="AlphaFoldDB" id="A0A176S1W0"/>
<reference evidence="2 3" key="1">
    <citation type="submission" date="2016-05" db="EMBL/GenBank/DDBJ databases">
        <title>Single-cell genome of chain-forming Candidatus Thiomargarita nelsonii and comparison to other large sulfur-oxidizing bacteria.</title>
        <authorList>
            <person name="Winkel M."/>
            <person name="Salman V."/>
            <person name="Woyke T."/>
            <person name="Schulz-Vogt H."/>
            <person name="Richter M."/>
            <person name="Flood B."/>
            <person name="Bailey J."/>
            <person name="Amann R."/>
            <person name="Mussmann M."/>
        </authorList>
    </citation>
    <scope>NUCLEOTIDE SEQUENCE [LARGE SCALE GENOMIC DNA]</scope>
    <source>
        <strain evidence="2 3">THI036</strain>
    </source>
</reference>
<name>A0A176S1W0_9GAMM</name>
<keyword evidence="1" id="KW-1133">Transmembrane helix</keyword>
<dbReference type="EMBL" id="LUTY01001292">
    <property type="protein sequence ID" value="OAD21927.1"/>
    <property type="molecule type" value="Genomic_DNA"/>
</dbReference>
<sequence length="99" mass="11577">MIDMLSKIMRWFIKQINILIGLLVLIIGLITTPLPIPIGIPLMVVGGIILLKNSYQAKRVYNKARKYLKKNVSYVMSFWIKFENILRYKKRLTPKGRTK</sequence>
<proteinExistence type="predicted"/>
<dbReference type="Proteomes" id="UP000076962">
    <property type="component" value="Unassembled WGS sequence"/>
</dbReference>
<organism evidence="2 3">
    <name type="scientific">Candidatus Thiomargarita nelsonii</name>
    <dbReference type="NCBI Taxonomy" id="1003181"/>
    <lineage>
        <taxon>Bacteria</taxon>
        <taxon>Pseudomonadati</taxon>
        <taxon>Pseudomonadota</taxon>
        <taxon>Gammaproteobacteria</taxon>
        <taxon>Thiotrichales</taxon>
        <taxon>Thiotrichaceae</taxon>
        <taxon>Thiomargarita</taxon>
    </lineage>
</organism>
<keyword evidence="3" id="KW-1185">Reference proteome</keyword>
<feature type="transmembrane region" description="Helical" evidence="1">
    <location>
        <begin position="36"/>
        <end position="55"/>
    </location>
</feature>
<protein>
    <submittedName>
        <fullName evidence="2">Membrane protein</fullName>
    </submittedName>
</protein>
<evidence type="ECO:0000313" key="2">
    <source>
        <dbReference type="EMBL" id="OAD21927.1"/>
    </source>
</evidence>
<feature type="transmembrane region" description="Helical" evidence="1">
    <location>
        <begin position="12"/>
        <end position="30"/>
    </location>
</feature>
<accession>A0A176S1W0</accession>
<evidence type="ECO:0000313" key="3">
    <source>
        <dbReference type="Proteomes" id="UP000076962"/>
    </source>
</evidence>
<comment type="caution">
    <text evidence="2">The sequence shown here is derived from an EMBL/GenBank/DDBJ whole genome shotgun (WGS) entry which is preliminary data.</text>
</comment>
<keyword evidence="1" id="KW-0812">Transmembrane</keyword>
<gene>
    <name evidence="2" type="ORF">THIOM_002293</name>
</gene>